<comment type="caution">
    <text evidence="1">The sequence shown here is derived from an EMBL/GenBank/DDBJ whole genome shotgun (WGS) entry which is preliminary data.</text>
</comment>
<evidence type="ECO:0000313" key="2">
    <source>
        <dbReference type="Proteomes" id="UP001597051"/>
    </source>
</evidence>
<dbReference type="RefSeq" id="WP_379752661.1">
    <property type="nucleotide sequence ID" value="NZ_JBHSYB010000002.1"/>
</dbReference>
<proteinExistence type="predicted"/>
<evidence type="ECO:0008006" key="3">
    <source>
        <dbReference type="Google" id="ProtNLM"/>
    </source>
</evidence>
<protein>
    <recommendedName>
        <fullName evidence="3">DUF4476 domain-containing protein</fullName>
    </recommendedName>
</protein>
<reference evidence="2" key="1">
    <citation type="journal article" date="2019" name="Int. J. Syst. Evol. Microbiol.">
        <title>The Global Catalogue of Microorganisms (GCM) 10K type strain sequencing project: providing services to taxonomists for standard genome sequencing and annotation.</title>
        <authorList>
            <consortium name="The Broad Institute Genomics Platform"/>
            <consortium name="The Broad Institute Genome Sequencing Center for Infectious Disease"/>
            <person name="Wu L."/>
            <person name="Ma J."/>
        </authorList>
    </citation>
    <scope>NUCLEOTIDE SEQUENCE [LARGE SCALE GENOMIC DNA]</scope>
    <source>
        <strain evidence="2">CECT 7649</strain>
    </source>
</reference>
<keyword evidence="2" id="KW-1185">Reference proteome</keyword>
<evidence type="ECO:0000313" key="1">
    <source>
        <dbReference type="EMBL" id="MFD0983239.1"/>
    </source>
</evidence>
<name>A0ABW3IZ39_9FLAO</name>
<organism evidence="1 2">
    <name type="scientific">Flavobacterium myungsuense</name>
    <dbReference type="NCBI Taxonomy" id="651823"/>
    <lineage>
        <taxon>Bacteria</taxon>
        <taxon>Pseudomonadati</taxon>
        <taxon>Bacteroidota</taxon>
        <taxon>Flavobacteriia</taxon>
        <taxon>Flavobacteriales</taxon>
        <taxon>Flavobacteriaceae</taxon>
        <taxon>Flavobacterium</taxon>
    </lineage>
</organism>
<accession>A0ABW3IZ39</accession>
<gene>
    <name evidence="1" type="ORF">ACFQ0S_02000</name>
</gene>
<sequence length="329" mass="37810">MKKKLEADLISIAHRILKLKNKSEIVQLHQETQKLYEKLSVLLFVEENFGDVKPTIGYAEIEEKLEIAFESPADVVEEEAKPSVEAIAETIEEVDTIENEVEEEITEEPIIAIPEAVEVAEIEEEPIAELEEEIDEEEIPEPFLKEEPVAELEEEEIPETFIKEEPAFKPAFELAFESKIEEVKEVKEEVKSKPSQISFDDLLGADYVDPVFVKPEEIKPENVIPISRSYSDSPVIELNKTDDYKAISLNDRLSKGITIGLNDRIAFMKHLFANSSEDYNRVLNQLITFDTFQEVQSFIDTMVKPDYNNWEGKDEYAERFMGILEKKFS</sequence>
<dbReference type="EMBL" id="JBHTIZ010000005">
    <property type="protein sequence ID" value="MFD0983239.1"/>
    <property type="molecule type" value="Genomic_DNA"/>
</dbReference>
<dbReference type="Proteomes" id="UP001597051">
    <property type="component" value="Unassembled WGS sequence"/>
</dbReference>